<keyword evidence="3" id="KW-1185">Reference proteome</keyword>
<organism evidence="2 3">
    <name type="scientific">Lentinula edodes</name>
    <name type="common">Shiitake mushroom</name>
    <name type="synonym">Lentinus edodes</name>
    <dbReference type="NCBI Taxonomy" id="5353"/>
    <lineage>
        <taxon>Eukaryota</taxon>
        <taxon>Fungi</taxon>
        <taxon>Dikarya</taxon>
        <taxon>Basidiomycota</taxon>
        <taxon>Agaricomycotina</taxon>
        <taxon>Agaricomycetes</taxon>
        <taxon>Agaricomycetidae</taxon>
        <taxon>Agaricales</taxon>
        <taxon>Marasmiineae</taxon>
        <taxon>Omphalotaceae</taxon>
        <taxon>Lentinula</taxon>
    </lineage>
</organism>
<evidence type="ECO:0000256" key="1">
    <source>
        <dbReference type="SAM" id="MobiDB-lite"/>
    </source>
</evidence>
<accession>A0A1Q3ERU0</accession>
<gene>
    <name evidence="2" type="ORF">LENED_012146</name>
</gene>
<reference evidence="2 3" key="1">
    <citation type="submission" date="2016-08" db="EMBL/GenBank/DDBJ databases">
        <authorList>
            <consortium name="Lentinula edodes genome sequencing consortium"/>
            <person name="Sakamoto Y."/>
            <person name="Nakade K."/>
            <person name="Sato S."/>
            <person name="Yoshida Y."/>
            <person name="Miyazaki K."/>
            <person name="Natsume S."/>
            <person name="Konno N."/>
        </authorList>
    </citation>
    <scope>NUCLEOTIDE SEQUENCE [LARGE SCALE GENOMIC DNA]</scope>
    <source>
        <strain evidence="2 3">NBRC 111202</strain>
    </source>
</reference>
<reference evidence="2 3" key="2">
    <citation type="submission" date="2017-02" db="EMBL/GenBank/DDBJ databases">
        <title>A genome survey and senescence transcriptome analysis in Lentinula edodes.</title>
        <authorList>
            <person name="Sakamoto Y."/>
            <person name="Nakade K."/>
            <person name="Sato S."/>
            <person name="Yoshida Y."/>
            <person name="Miyazaki K."/>
            <person name="Natsume S."/>
            <person name="Konno N."/>
        </authorList>
    </citation>
    <scope>NUCLEOTIDE SEQUENCE [LARGE SCALE GENOMIC DNA]</scope>
    <source>
        <strain evidence="2 3">NBRC 111202</strain>
    </source>
</reference>
<evidence type="ECO:0000313" key="3">
    <source>
        <dbReference type="Proteomes" id="UP000188533"/>
    </source>
</evidence>
<evidence type="ECO:0000313" key="2">
    <source>
        <dbReference type="EMBL" id="GAW09928.1"/>
    </source>
</evidence>
<proteinExistence type="predicted"/>
<sequence length="96" mass="10539">MSDPAQPAQPAPTPPTANDLMAQLIKQVANLATARSSMNKPKIFKGKDSAEVRRFMAQFQNWASEQPDLTKESGKAFESVDLDIPEQRISSLTPPK</sequence>
<dbReference type="Proteomes" id="UP000188533">
    <property type="component" value="Unassembled WGS sequence"/>
</dbReference>
<dbReference type="EMBL" id="BDGU01001440">
    <property type="protein sequence ID" value="GAW09928.1"/>
    <property type="molecule type" value="Genomic_DNA"/>
</dbReference>
<feature type="region of interest" description="Disordered" evidence="1">
    <location>
        <begin position="63"/>
        <end position="96"/>
    </location>
</feature>
<protein>
    <submittedName>
        <fullName evidence="2">Gag protein</fullName>
    </submittedName>
</protein>
<name>A0A1Q3ERU0_LENED</name>
<comment type="caution">
    <text evidence="2">The sequence shown here is derived from an EMBL/GenBank/DDBJ whole genome shotgun (WGS) entry which is preliminary data.</text>
</comment>
<dbReference type="AlphaFoldDB" id="A0A1Q3ERU0"/>